<dbReference type="InterPro" id="IPR011989">
    <property type="entry name" value="ARM-like"/>
</dbReference>
<organism evidence="1 2">
    <name type="scientific">Tritrichomonas musculus</name>
    <dbReference type="NCBI Taxonomy" id="1915356"/>
    <lineage>
        <taxon>Eukaryota</taxon>
        <taxon>Metamonada</taxon>
        <taxon>Parabasalia</taxon>
        <taxon>Tritrichomonadida</taxon>
        <taxon>Tritrichomonadidae</taxon>
        <taxon>Tritrichomonas</taxon>
    </lineage>
</organism>
<gene>
    <name evidence="1" type="ORF">M9Y10_046079</name>
</gene>
<keyword evidence="2" id="KW-1185">Reference proteome</keyword>
<reference evidence="1 2" key="1">
    <citation type="submission" date="2024-04" db="EMBL/GenBank/DDBJ databases">
        <title>Tritrichomonas musculus Genome.</title>
        <authorList>
            <person name="Alves-Ferreira E."/>
            <person name="Grigg M."/>
            <person name="Lorenzi H."/>
            <person name="Galac M."/>
        </authorList>
    </citation>
    <scope>NUCLEOTIDE SEQUENCE [LARGE SCALE GENOMIC DNA]</scope>
    <source>
        <strain evidence="1 2">EAF2021</strain>
    </source>
</reference>
<evidence type="ECO:0000313" key="1">
    <source>
        <dbReference type="EMBL" id="KAK8883429.1"/>
    </source>
</evidence>
<sequence length="479" mass="55144">MFLYKEPDNFKEIPSKNLNGEIIIGSTVKQSNDSFPDDIDIDYGNDNLVKWEEMMHNGLSPLNEIVLHFHEQIPIFDPHFLNTISFFLNFFPEEGVKIIDYILYGPLQNITIFKWDYIYQILLKNLPYTINLIAHSLFIQETENLHHRAIFLEIGGLSFLYPYANDIAYQNSLSLILKFLSSYKLIEDKFNQPFAQKKQSIIFLGNDHKTDLAVASSPSSSFEDEFENDIESNYESLFLQFCESLLLSDDSSVRKNTFEALDSLTENDSLSCDFISRIVISHIDKVRNIEELTFALKILSNSLKSTLSPFISQLKIIITRFIETTDNKFIDAFCAFIENLIQREDSEYIWKLGVTDKILSILTTDSPFYYKKNALSILIKIANACDLSTFTEIISSQLLTCLIDFLNMDNEVINIGILNIIIKLINNWQNMIDSSNCLSIIYTETDLFIDLSNSDNDVIRNLSSYILSFIDAHVQNDTI</sequence>
<accession>A0ABR2JX34</accession>
<dbReference type="Proteomes" id="UP001470230">
    <property type="component" value="Unassembled WGS sequence"/>
</dbReference>
<proteinExistence type="predicted"/>
<name>A0ABR2JX34_9EUKA</name>
<dbReference type="Gene3D" id="1.25.10.10">
    <property type="entry name" value="Leucine-rich Repeat Variant"/>
    <property type="match status" value="1"/>
</dbReference>
<evidence type="ECO:0000313" key="2">
    <source>
        <dbReference type="Proteomes" id="UP001470230"/>
    </source>
</evidence>
<dbReference type="InterPro" id="IPR016024">
    <property type="entry name" value="ARM-type_fold"/>
</dbReference>
<comment type="caution">
    <text evidence="1">The sequence shown here is derived from an EMBL/GenBank/DDBJ whole genome shotgun (WGS) entry which is preliminary data.</text>
</comment>
<dbReference type="EMBL" id="JAPFFF010000009">
    <property type="protein sequence ID" value="KAK8883429.1"/>
    <property type="molecule type" value="Genomic_DNA"/>
</dbReference>
<protein>
    <submittedName>
        <fullName evidence="1">Uncharacterized protein</fullName>
    </submittedName>
</protein>
<dbReference type="SUPFAM" id="SSF48371">
    <property type="entry name" value="ARM repeat"/>
    <property type="match status" value="1"/>
</dbReference>